<evidence type="ECO:0000313" key="2">
    <source>
        <dbReference type="Proteomes" id="UP000052991"/>
    </source>
</evidence>
<accession>A0A0V8AMU8</accession>
<proteinExistence type="predicted"/>
<dbReference type="AlphaFoldDB" id="A0A0V8AMU8"/>
<dbReference type="Proteomes" id="UP000052991">
    <property type="component" value="Unassembled WGS sequence"/>
</dbReference>
<sequence length="40" mass="4320">MSRTVINVIRVLIVLGTFGSWGTLLIVYVIASLLMTPSQG</sequence>
<gene>
    <name evidence="1" type="ORF">N42_0860</name>
</gene>
<name>A0A0V8AMU8_LACLL</name>
<reference evidence="2" key="1">
    <citation type="submission" date="2015-10" db="EMBL/GenBank/DDBJ databases">
        <title>Draft Genome Sequences of 11 Lactococcus lactis subspecies cremoris strains.</title>
        <authorList>
            <person name="Wels M."/>
            <person name="Backus L."/>
            <person name="Boekhorst J."/>
            <person name="Dijkstra A."/>
            <person name="Beerthuizen M."/>
            <person name="Kelly W."/>
            <person name="Siezen R."/>
            <person name="Bachmann H."/>
            <person name="Van Hijum S."/>
        </authorList>
    </citation>
    <scope>NUCLEOTIDE SEQUENCE [LARGE SCALE GENOMIC DNA]</scope>
    <source>
        <strain evidence="2">N42</strain>
    </source>
</reference>
<dbReference type="PATRIC" id="fig|1360.116.peg.622"/>
<dbReference type="EMBL" id="LKLW01000069">
    <property type="protein sequence ID" value="KSU27633.1"/>
    <property type="molecule type" value="Genomic_DNA"/>
</dbReference>
<comment type="caution">
    <text evidence="1">The sequence shown here is derived from an EMBL/GenBank/DDBJ whole genome shotgun (WGS) entry which is preliminary data.</text>
</comment>
<protein>
    <recommendedName>
        <fullName evidence="3">Phage shock protein PspC N-terminal domain-containing protein</fullName>
    </recommendedName>
</protein>
<organism evidence="1 2">
    <name type="scientific">Lactococcus lactis subsp. lactis</name>
    <name type="common">Streptococcus lactis</name>
    <dbReference type="NCBI Taxonomy" id="1360"/>
    <lineage>
        <taxon>Bacteria</taxon>
        <taxon>Bacillati</taxon>
        <taxon>Bacillota</taxon>
        <taxon>Bacilli</taxon>
        <taxon>Lactobacillales</taxon>
        <taxon>Streptococcaceae</taxon>
        <taxon>Lactococcus</taxon>
    </lineage>
</organism>
<evidence type="ECO:0000313" key="1">
    <source>
        <dbReference type="EMBL" id="KSU27633.1"/>
    </source>
</evidence>
<evidence type="ECO:0008006" key="3">
    <source>
        <dbReference type="Google" id="ProtNLM"/>
    </source>
</evidence>